<evidence type="ECO:0000256" key="1">
    <source>
        <dbReference type="PROSITE-ProRule" id="PRU00497"/>
    </source>
</evidence>
<dbReference type="Proteomes" id="UP000075884">
    <property type="component" value="Unassembled WGS sequence"/>
</dbReference>
<reference evidence="5" key="1">
    <citation type="submission" date="2013-03" db="EMBL/GenBank/DDBJ databases">
        <title>The Genome Sequence of Anopheles dirus WRAIR2.</title>
        <authorList>
            <consortium name="The Broad Institute Genomics Platform"/>
            <person name="Neafsey D.E."/>
            <person name="Walton C."/>
            <person name="Walker B."/>
            <person name="Young S.K."/>
            <person name="Zeng Q."/>
            <person name="Gargeya S."/>
            <person name="Fitzgerald M."/>
            <person name="Haas B."/>
            <person name="Abouelleil A."/>
            <person name="Allen A.W."/>
            <person name="Alvarado L."/>
            <person name="Arachchi H.M."/>
            <person name="Berlin A.M."/>
            <person name="Chapman S.B."/>
            <person name="Gainer-Dewar J."/>
            <person name="Goldberg J."/>
            <person name="Griggs A."/>
            <person name="Gujja S."/>
            <person name="Hansen M."/>
            <person name="Howarth C."/>
            <person name="Imamovic A."/>
            <person name="Ireland A."/>
            <person name="Larimer J."/>
            <person name="McCowan C."/>
            <person name="Murphy C."/>
            <person name="Pearson M."/>
            <person name="Poon T.W."/>
            <person name="Priest M."/>
            <person name="Roberts A."/>
            <person name="Saif S."/>
            <person name="Shea T."/>
            <person name="Sisk P."/>
            <person name="Sykes S."/>
            <person name="Wortman J."/>
            <person name="Nusbaum C."/>
            <person name="Birren B."/>
        </authorList>
    </citation>
    <scope>NUCLEOTIDE SEQUENCE [LARGE SCALE GENOMIC DNA]</scope>
    <source>
        <strain evidence="5">WRAIR2</strain>
    </source>
</reference>
<dbReference type="VEuPathDB" id="VectorBase:ADIR001227"/>
<feature type="compositionally biased region" description="Low complexity" evidence="2">
    <location>
        <begin position="235"/>
        <end position="254"/>
    </location>
</feature>
<feature type="signal peptide" evidence="3">
    <location>
        <begin position="1"/>
        <end position="19"/>
    </location>
</feature>
<evidence type="ECO:0008006" key="6">
    <source>
        <dbReference type="Google" id="ProtNLM"/>
    </source>
</evidence>
<evidence type="ECO:0000313" key="5">
    <source>
        <dbReference type="Proteomes" id="UP000075884"/>
    </source>
</evidence>
<evidence type="ECO:0000256" key="3">
    <source>
        <dbReference type="SAM" id="SignalP"/>
    </source>
</evidence>
<reference evidence="4" key="2">
    <citation type="submission" date="2020-05" db="UniProtKB">
        <authorList>
            <consortium name="EnsemblMetazoa"/>
        </authorList>
    </citation>
    <scope>IDENTIFICATION</scope>
    <source>
        <strain evidence="4">WRAIR2</strain>
    </source>
</reference>
<dbReference type="InterPro" id="IPR050468">
    <property type="entry name" value="Cuticle_Struct_Prot"/>
</dbReference>
<evidence type="ECO:0000256" key="2">
    <source>
        <dbReference type="SAM" id="MobiDB-lite"/>
    </source>
</evidence>
<dbReference type="GO" id="GO:0062129">
    <property type="term" value="C:chitin-based extracellular matrix"/>
    <property type="evidence" value="ECO:0007669"/>
    <property type="project" value="TreeGrafter"/>
</dbReference>
<proteinExistence type="predicted"/>
<dbReference type="AlphaFoldDB" id="A0A182N0S2"/>
<feature type="compositionally biased region" description="Low complexity" evidence="2">
    <location>
        <begin position="345"/>
        <end position="365"/>
    </location>
</feature>
<organism evidence="4 5">
    <name type="scientific">Anopheles dirus</name>
    <dbReference type="NCBI Taxonomy" id="7168"/>
    <lineage>
        <taxon>Eukaryota</taxon>
        <taxon>Metazoa</taxon>
        <taxon>Ecdysozoa</taxon>
        <taxon>Arthropoda</taxon>
        <taxon>Hexapoda</taxon>
        <taxon>Insecta</taxon>
        <taxon>Pterygota</taxon>
        <taxon>Neoptera</taxon>
        <taxon>Endopterygota</taxon>
        <taxon>Diptera</taxon>
        <taxon>Nematocera</taxon>
        <taxon>Culicoidea</taxon>
        <taxon>Culicidae</taxon>
        <taxon>Anophelinae</taxon>
        <taxon>Anopheles</taxon>
    </lineage>
</organism>
<dbReference type="EnsemblMetazoa" id="ADIR001227-RA">
    <property type="protein sequence ID" value="ADIR001227-PA"/>
    <property type="gene ID" value="ADIR001227"/>
</dbReference>
<dbReference type="PANTHER" id="PTHR10380">
    <property type="entry name" value="CUTICLE PROTEIN"/>
    <property type="match status" value="1"/>
</dbReference>
<dbReference type="InterPro" id="IPR000618">
    <property type="entry name" value="Insect_cuticle"/>
</dbReference>
<feature type="region of interest" description="Disordered" evidence="2">
    <location>
        <begin position="184"/>
        <end position="297"/>
    </location>
</feature>
<dbReference type="PANTHER" id="PTHR10380:SF234">
    <property type="entry name" value="CUTICULAR PROTEIN 97EA, ISOFORM A"/>
    <property type="match status" value="1"/>
</dbReference>
<dbReference type="Pfam" id="PF00379">
    <property type="entry name" value="Chitin_bind_4"/>
    <property type="match status" value="1"/>
</dbReference>
<keyword evidence="1" id="KW-0193">Cuticle</keyword>
<protein>
    <recommendedName>
        <fullName evidence="6">Cuticular protein RR family</fullName>
    </recommendedName>
</protein>
<feature type="chain" id="PRO_5008129146" description="Cuticular protein RR family" evidence="3">
    <location>
        <begin position="20"/>
        <end position="427"/>
    </location>
</feature>
<dbReference type="STRING" id="7168.A0A182N0S2"/>
<name>A0A182N0S2_9DIPT</name>
<sequence>MIGFKLLTIATCLAGVIVAQDYQEYRQAPLRIGTKAEEPKPTPVPILKQINSNSDRSGYYRKRCFAAVRNNCKLRAGGSKIHSNFIPTGAGGARVNPAPAGTPASAPERASGGFGGPKKFSKLSAALARTPHNEDGSYTYGYEGADGSFKIETKLATGEVKGKYGYVDETGKVKVVEYGANKYGFQPSGEGITVPPPTLVDETTGKDDLLEDDDGNVPVAPRLQKHRPASKPRFQEVPIQQHQPQQRPQQQQQQAYYDYDEQPAPLPQPKYQPAPQYVQRSHFGPAPAQSVGPAPPRAQLANAVPVDVVYAPKQLPARPDVEYRNVGPQTFPGAAPAPEPKIRYSQPSFAPAALPPQQQHQHAPAIKSANPAPLPQGGFPQPRPQPAVYQPRPAQGRSTSVLDQLAKDYALPQGGAAPLHDITFGYY</sequence>
<evidence type="ECO:0000313" key="4">
    <source>
        <dbReference type="EnsemblMetazoa" id="ADIR001227-PA"/>
    </source>
</evidence>
<keyword evidence="5" id="KW-1185">Reference proteome</keyword>
<dbReference type="GO" id="GO:0008010">
    <property type="term" value="F:structural constituent of chitin-based larval cuticle"/>
    <property type="evidence" value="ECO:0007669"/>
    <property type="project" value="TreeGrafter"/>
</dbReference>
<keyword evidence="3" id="KW-0732">Signal</keyword>
<feature type="region of interest" description="Disordered" evidence="2">
    <location>
        <begin position="331"/>
        <end position="401"/>
    </location>
</feature>
<dbReference type="PROSITE" id="PS51155">
    <property type="entry name" value="CHIT_BIND_RR_2"/>
    <property type="match status" value="1"/>
</dbReference>
<feature type="region of interest" description="Disordered" evidence="2">
    <location>
        <begin position="96"/>
        <end position="115"/>
    </location>
</feature>
<accession>A0A182N0S2</accession>